<dbReference type="InterPro" id="IPR006439">
    <property type="entry name" value="HAD-SF_hydro_IA"/>
</dbReference>
<dbReference type="InterPro" id="IPR023214">
    <property type="entry name" value="HAD_sf"/>
</dbReference>
<keyword evidence="4" id="KW-1185">Reference proteome</keyword>
<protein>
    <submittedName>
        <fullName evidence="3">Haloacid dehalogenase type II</fullName>
    </submittedName>
</protein>
<proteinExistence type="inferred from homology"/>
<reference evidence="3 4" key="1">
    <citation type="submission" date="2018-05" db="EMBL/GenBank/DDBJ databases">
        <title>Amnibacterium sp. M8JJ-5, whole genome shotgun sequence.</title>
        <authorList>
            <person name="Tuo L."/>
        </authorList>
    </citation>
    <scope>NUCLEOTIDE SEQUENCE [LARGE SCALE GENOMIC DNA]</scope>
    <source>
        <strain evidence="3 4">M8JJ-5</strain>
    </source>
</reference>
<dbReference type="AlphaFoldDB" id="A0A2V1HSU6"/>
<evidence type="ECO:0000313" key="4">
    <source>
        <dbReference type="Proteomes" id="UP000244893"/>
    </source>
</evidence>
<organism evidence="3 4">
    <name type="scientific">Amnibacterium flavum</name>
    <dbReference type="NCBI Taxonomy" id="2173173"/>
    <lineage>
        <taxon>Bacteria</taxon>
        <taxon>Bacillati</taxon>
        <taxon>Actinomycetota</taxon>
        <taxon>Actinomycetes</taxon>
        <taxon>Micrococcales</taxon>
        <taxon>Microbacteriaceae</taxon>
        <taxon>Amnibacterium</taxon>
    </lineage>
</organism>
<accession>A0A2V1HSU6</accession>
<dbReference type="PANTHER" id="PTHR43316">
    <property type="entry name" value="HYDROLASE, HALOACID DELAHOGENASE-RELATED"/>
    <property type="match status" value="1"/>
</dbReference>
<keyword evidence="2" id="KW-0378">Hydrolase</keyword>
<dbReference type="NCBIfam" id="TIGR01493">
    <property type="entry name" value="HAD-SF-IA-v2"/>
    <property type="match status" value="1"/>
</dbReference>
<dbReference type="PRINTS" id="PR00413">
    <property type="entry name" value="HADHALOGNASE"/>
</dbReference>
<sequence length="241" mass="25670">MEDAPVKPEALDAVVFDVIGTLVDEDATWASAAARIAAETGSDGTVDLLAGWAAALDLRMSAVVEGDEPWRPHRELVVESARAAVSTAGGELTAADAAQLAEIEAGYPAWPDVASATAALRRNRLVAGLSNGDLDSLARLANTNRISWDIALSTGSVRTFKPAPAAYRHAIDALRIEPTRTLFVAAHPWDLRAAAAFGFRTAYIARPGAERPSKDDRFDLQLEDLDALVDYLDGGDPRRPL</sequence>
<evidence type="ECO:0000256" key="1">
    <source>
        <dbReference type="ARBA" id="ARBA00008106"/>
    </source>
</evidence>
<dbReference type="NCBIfam" id="TIGR01428">
    <property type="entry name" value="HAD_type_II"/>
    <property type="match status" value="1"/>
</dbReference>
<dbReference type="GO" id="GO:0019120">
    <property type="term" value="F:hydrolase activity, acting on acid halide bonds, in C-halide compounds"/>
    <property type="evidence" value="ECO:0007669"/>
    <property type="project" value="InterPro"/>
</dbReference>
<evidence type="ECO:0000256" key="2">
    <source>
        <dbReference type="ARBA" id="ARBA00022801"/>
    </source>
</evidence>
<evidence type="ECO:0000313" key="3">
    <source>
        <dbReference type="EMBL" id="PVZ95411.1"/>
    </source>
</evidence>
<dbReference type="InterPro" id="IPR036412">
    <property type="entry name" value="HAD-like_sf"/>
</dbReference>
<dbReference type="SUPFAM" id="SSF56784">
    <property type="entry name" value="HAD-like"/>
    <property type="match status" value="1"/>
</dbReference>
<dbReference type="InterPro" id="IPR006328">
    <property type="entry name" value="2-HAD"/>
</dbReference>
<dbReference type="Proteomes" id="UP000244893">
    <property type="component" value="Unassembled WGS sequence"/>
</dbReference>
<dbReference type="Gene3D" id="3.40.50.1000">
    <property type="entry name" value="HAD superfamily/HAD-like"/>
    <property type="match status" value="1"/>
</dbReference>
<dbReference type="EMBL" id="QEOP01000001">
    <property type="protein sequence ID" value="PVZ95411.1"/>
    <property type="molecule type" value="Genomic_DNA"/>
</dbReference>
<gene>
    <name evidence="3" type="ORF">DDQ50_02545</name>
</gene>
<comment type="caution">
    <text evidence="3">The sequence shown here is derived from an EMBL/GenBank/DDBJ whole genome shotgun (WGS) entry which is preliminary data.</text>
</comment>
<dbReference type="Gene3D" id="1.10.150.240">
    <property type="entry name" value="Putative phosphatase, domain 2"/>
    <property type="match status" value="1"/>
</dbReference>
<dbReference type="PANTHER" id="PTHR43316:SF3">
    <property type="entry name" value="HALOACID DEHALOGENASE, TYPE II (AFU_ORTHOLOGUE AFUA_2G07750)-RELATED"/>
    <property type="match status" value="1"/>
</dbReference>
<name>A0A2V1HSU6_9MICO</name>
<dbReference type="InterPro" id="IPR051540">
    <property type="entry name" value="S-2-haloacid_dehalogenase"/>
</dbReference>
<comment type="similarity">
    <text evidence="1">Belongs to the HAD-like hydrolase superfamily. S-2-haloalkanoic acid dehalogenase family.</text>
</comment>
<dbReference type="Pfam" id="PF00702">
    <property type="entry name" value="Hydrolase"/>
    <property type="match status" value="1"/>
</dbReference>
<dbReference type="OrthoDB" id="3774052at2"/>
<dbReference type="InterPro" id="IPR023198">
    <property type="entry name" value="PGP-like_dom2"/>
</dbReference>